<dbReference type="InterPro" id="IPR004659">
    <property type="entry name" value="RNase_E/G"/>
</dbReference>
<feature type="domain" description="RNA-binding protein AU-1/Ribonuclease E/G" evidence="8">
    <location>
        <begin position="399"/>
        <end position="672"/>
    </location>
</feature>
<feature type="compositionally biased region" description="Basic residues" evidence="7">
    <location>
        <begin position="43"/>
        <end position="60"/>
    </location>
</feature>
<dbReference type="GO" id="GO:0006364">
    <property type="term" value="P:rRNA processing"/>
    <property type="evidence" value="ECO:0007669"/>
    <property type="project" value="TreeGrafter"/>
</dbReference>
<evidence type="ECO:0000256" key="5">
    <source>
        <dbReference type="ARBA" id="ARBA00022884"/>
    </source>
</evidence>
<keyword evidence="3" id="KW-0378">Hydrolase</keyword>
<dbReference type="AlphaFoldDB" id="A0A6J6TB58"/>
<protein>
    <submittedName>
        <fullName evidence="9">Unannotated protein</fullName>
    </submittedName>
</protein>
<sequence length="701" mass="77198">MDESQNQLYFGDESGSGGLPQQAAEATSDAPEGAGGPSGPRPANKKRRRGSRGGKRHKKPAGTGASDAVDEDFDDDDDVTDDGVADEVTPPSAGPSTEAPDGPSDIELPDRMSEGRPSADAAETALVRRPRIGDTRPAPVTAAPAAGEDGTGERPPRQGSGGRGPRPETEGNRERSPQGQREGQRQGQRDRQSPREGQGQREGQRQKVEAAQASAGDREATGPGAAGEGESRNKRKRNSRGKTGGGAREAVARELVELDAETLERRRGRERNGRPVGRYMMAVHVGHGLTQVAVMEGRNLIEHYVSRPAEDVSHIHGNIYVGRVQNVLPGMEACFVDIATPKNAVLYAGDVQYDAEDIVERSAERPRIEQILKNKQLILCQVTKNPIGLKGARLTQEVSLPGRFVVLIPNSKTYGISKRLPDDERKRLRSVLDRVKEPEHGLIVRTAAENATEQELRADVQRLNETWRDIERRAEAARRANRAQLLYREPDLAVRVIREEFNADYRSIVIDDRELCEEVRGYIEVMNPELADRVEFYDVEAEGLPLYERFHVHEQLHKALDRKVWLPSGGSLIIEHTEALSVIDVNTGRNVGTSSLEATVLQNNLEAAEEIARQLRLRDIGGIIVIDFIDMEIKENRRKVVEAFRNALSRDKTRSQVFDISELGLVEMTRKRIGEGLLQSFATQCPHCVGRGVGINTGLLD</sequence>
<feature type="region of interest" description="Disordered" evidence="7">
    <location>
        <begin position="1"/>
        <end position="253"/>
    </location>
</feature>
<keyword evidence="5" id="KW-0694">RNA-binding</keyword>
<dbReference type="PANTHER" id="PTHR30001">
    <property type="entry name" value="RIBONUCLEASE"/>
    <property type="match status" value="1"/>
</dbReference>
<evidence type="ECO:0000256" key="4">
    <source>
        <dbReference type="ARBA" id="ARBA00022842"/>
    </source>
</evidence>
<dbReference type="GO" id="GO:0003723">
    <property type="term" value="F:RNA binding"/>
    <property type="evidence" value="ECO:0007669"/>
    <property type="project" value="UniProtKB-KW"/>
</dbReference>
<keyword evidence="6" id="KW-0175">Coiled coil</keyword>
<comment type="cofactor">
    <cofactor evidence="1">
        <name>Mg(2+)</name>
        <dbReference type="ChEBI" id="CHEBI:18420"/>
    </cofactor>
</comment>
<proteinExistence type="predicted"/>
<dbReference type="CDD" id="cd04453">
    <property type="entry name" value="S1_RNase_E"/>
    <property type="match status" value="1"/>
</dbReference>
<reference evidence="9" key="1">
    <citation type="submission" date="2020-05" db="EMBL/GenBank/DDBJ databases">
        <authorList>
            <person name="Chiriac C."/>
            <person name="Salcher M."/>
            <person name="Ghai R."/>
            <person name="Kavagutti S V."/>
        </authorList>
    </citation>
    <scope>NUCLEOTIDE SEQUENCE</scope>
</reference>
<feature type="compositionally biased region" description="Basic and acidic residues" evidence="7">
    <location>
        <begin position="165"/>
        <end position="208"/>
    </location>
</feature>
<evidence type="ECO:0000259" key="8">
    <source>
        <dbReference type="Pfam" id="PF10150"/>
    </source>
</evidence>
<evidence type="ECO:0000256" key="6">
    <source>
        <dbReference type="SAM" id="Coils"/>
    </source>
</evidence>
<dbReference type="NCBIfam" id="TIGR00757">
    <property type="entry name" value="RNaseEG"/>
    <property type="match status" value="1"/>
</dbReference>
<dbReference type="PANTHER" id="PTHR30001:SF0">
    <property type="entry name" value="RIBONUCLEASE G"/>
    <property type="match status" value="1"/>
</dbReference>
<keyword evidence="2" id="KW-0479">Metal-binding</keyword>
<evidence type="ECO:0000313" key="9">
    <source>
        <dbReference type="EMBL" id="CAB4744612.1"/>
    </source>
</evidence>
<name>A0A6J6TB58_9ZZZZ</name>
<evidence type="ECO:0000256" key="2">
    <source>
        <dbReference type="ARBA" id="ARBA00022723"/>
    </source>
</evidence>
<evidence type="ECO:0000256" key="3">
    <source>
        <dbReference type="ARBA" id="ARBA00022801"/>
    </source>
</evidence>
<dbReference type="GO" id="GO:0046872">
    <property type="term" value="F:metal ion binding"/>
    <property type="evidence" value="ECO:0007669"/>
    <property type="project" value="UniProtKB-KW"/>
</dbReference>
<dbReference type="EMBL" id="CAEZYY010000005">
    <property type="protein sequence ID" value="CAB4744612.1"/>
    <property type="molecule type" value="Genomic_DNA"/>
</dbReference>
<dbReference type="InterPro" id="IPR019307">
    <property type="entry name" value="RNA-bd_AU-1/RNase_E/G"/>
</dbReference>
<dbReference type="GO" id="GO:0004540">
    <property type="term" value="F:RNA nuclease activity"/>
    <property type="evidence" value="ECO:0007669"/>
    <property type="project" value="InterPro"/>
</dbReference>
<dbReference type="InterPro" id="IPR012340">
    <property type="entry name" value="NA-bd_OB-fold"/>
</dbReference>
<gene>
    <name evidence="9" type="ORF">UFOPK2806_00627</name>
</gene>
<feature type="compositionally biased region" description="Low complexity" evidence="7">
    <location>
        <begin position="137"/>
        <end position="146"/>
    </location>
</feature>
<evidence type="ECO:0000256" key="7">
    <source>
        <dbReference type="SAM" id="MobiDB-lite"/>
    </source>
</evidence>
<organism evidence="9">
    <name type="scientific">freshwater metagenome</name>
    <dbReference type="NCBI Taxonomy" id="449393"/>
    <lineage>
        <taxon>unclassified sequences</taxon>
        <taxon>metagenomes</taxon>
        <taxon>ecological metagenomes</taxon>
    </lineage>
</organism>
<dbReference type="SUPFAM" id="SSF50249">
    <property type="entry name" value="Nucleic acid-binding proteins"/>
    <property type="match status" value="1"/>
</dbReference>
<dbReference type="Gene3D" id="2.40.50.140">
    <property type="entry name" value="Nucleic acid-binding proteins"/>
    <property type="match status" value="1"/>
</dbReference>
<dbReference type="GO" id="GO:0005737">
    <property type="term" value="C:cytoplasm"/>
    <property type="evidence" value="ECO:0007669"/>
    <property type="project" value="TreeGrafter"/>
</dbReference>
<feature type="compositionally biased region" description="Acidic residues" evidence="7">
    <location>
        <begin position="68"/>
        <end position="85"/>
    </location>
</feature>
<dbReference type="Pfam" id="PF10150">
    <property type="entry name" value="RNase_E_G"/>
    <property type="match status" value="1"/>
</dbReference>
<keyword evidence="4" id="KW-0460">Magnesium</keyword>
<dbReference type="GO" id="GO:0016787">
    <property type="term" value="F:hydrolase activity"/>
    <property type="evidence" value="ECO:0007669"/>
    <property type="project" value="UniProtKB-KW"/>
</dbReference>
<feature type="coiled-coil region" evidence="6">
    <location>
        <begin position="453"/>
        <end position="480"/>
    </location>
</feature>
<evidence type="ECO:0000256" key="1">
    <source>
        <dbReference type="ARBA" id="ARBA00001946"/>
    </source>
</evidence>
<accession>A0A6J6TB58</accession>